<name>A0A8S1RL72_9CILI</name>
<protein>
    <submittedName>
        <fullName evidence="2">Uncharacterized protein</fullName>
    </submittedName>
</protein>
<evidence type="ECO:0000313" key="3">
    <source>
        <dbReference type="Proteomes" id="UP000692954"/>
    </source>
</evidence>
<dbReference type="AlphaFoldDB" id="A0A8S1RL72"/>
<evidence type="ECO:0000313" key="2">
    <source>
        <dbReference type="EMBL" id="CAD8128167.1"/>
    </source>
</evidence>
<reference evidence="2" key="1">
    <citation type="submission" date="2021-01" db="EMBL/GenBank/DDBJ databases">
        <authorList>
            <consortium name="Genoscope - CEA"/>
            <person name="William W."/>
        </authorList>
    </citation>
    <scope>NUCLEOTIDE SEQUENCE</scope>
</reference>
<organism evidence="2 3">
    <name type="scientific">Paramecium sonneborni</name>
    <dbReference type="NCBI Taxonomy" id="65129"/>
    <lineage>
        <taxon>Eukaryota</taxon>
        <taxon>Sar</taxon>
        <taxon>Alveolata</taxon>
        <taxon>Ciliophora</taxon>
        <taxon>Intramacronucleata</taxon>
        <taxon>Oligohymenophorea</taxon>
        <taxon>Peniculida</taxon>
        <taxon>Parameciidae</taxon>
        <taxon>Paramecium</taxon>
    </lineage>
</organism>
<comment type="caution">
    <text evidence="2">The sequence shown here is derived from an EMBL/GenBank/DDBJ whole genome shotgun (WGS) entry which is preliminary data.</text>
</comment>
<dbReference type="EMBL" id="CAJJDN010000183">
    <property type="protein sequence ID" value="CAD8128167.1"/>
    <property type="molecule type" value="Genomic_DNA"/>
</dbReference>
<proteinExistence type="predicted"/>
<evidence type="ECO:0000313" key="1">
    <source>
        <dbReference type="EMBL" id="CAD8128163.1"/>
    </source>
</evidence>
<sequence length="189" mass="23286">MILTRKYNIKMVLIKTDNDLISFNQVKGNFLMPIIVNRKSIGCMERFQADIFILMKVFMKKKDEKMGKRMLQVNLLEKQKFLYQDMRNHQKIKEGNQKIKKQKFLRNRMVKQQMKWFWQTLMKIKLAFILNKLLRVFQVYYQRINTSQQVNIISRRINYKNHFFKRSKKNENWCGPDLIRKQKYVYETQ</sequence>
<dbReference type="Proteomes" id="UP000692954">
    <property type="component" value="Unassembled WGS sequence"/>
</dbReference>
<keyword evidence="3" id="KW-1185">Reference proteome</keyword>
<dbReference type="EMBL" id="CAJJDN010000183">
    <property type="protein sequence ID" value="CAD8128163.1"/>
    <property type="molecule type" value="Genomic_DNA"/>
</dbReference>
<accession>A0A8S1RL72</accession>
<gene>
    <name evidence="1" type="ORF">PSON_ATCC_30995.1.T1830097</name>
    <name evidence="2" type="ORF">PSON_ATCC_30995.1.T1830101</name>
</gene>